<reference evidence="1 3" key="1">
    <citation type="submission" date="2017-06" db="EMBL/GenBank/DDBJ databases">
        <title>Complete genome of Francisella adeliensis.</title>
        <authorList>
            <person name="Vallesi A."/>
            <person name="Sjodin A."/>
        </authorList>
    </citation>
    <scope>NUCLEOTIDE SEQUENCE [LARGE SCALE GENOMIC DNA]</scope>
    <source>
        <strain evidence="1 3">FDC440</strain>
    </source>
</reference>
<evidence type="ECO:0000313" key="4">
    <source>
        <dbReference type="Proteomes" id="UP000681131"/>
    </source>
</evidence>
<dbReference type="KEGG" id="fad:CDH04_05095"/>
<keyword evidence="2" id="KW-0808">Transferase</keyword>
<keyword evidence="4" id="KW-1185">Reference proteome</keyword>
<dbReference type="Proteomes" id="UP000251120">
    <property type="component" value="Chromosome"/>
</dbReference>
<dbReference type="OrthoDB" id="4516319at2"/>
<organism evidence="1 3">
    <name type="scientific">Francisella adeliensis</name>
    <dbReference type="NCBI Taxonomy" id="2007306"/>
    <lineage>
        <taxon>Bacteria</taxon>
        <taxon>Pseudomonadati</taxon>
        <taxon>Pseudomonadota</taxon>
        <taxon>Gammaproteobacteria</taxon>
        <taxon>Thiotrichales</taxon>
        <taxon>Francisellaceae</taxon>
        <taxon>Francisella</taxon>
    </lineage>
</organism>
<dbReference type="GO" id="GO:0016301">
    <property type="term" value="F:kinase activity"/>
    <property type="evidence" value="ECO:0007669"/>
    <property type="project" value="UniProtKB-KW"/>
</dbReference>
<evidence type="ECO:0000313" key="2">
    <source>
        <dbReference type="EMBL" id="QIW12066.1"/>
    </source>
</evidence>
<dbReference type="Proteomes" id="UP000681131">
    <property type="component" value="Chromosome"/>
</dbReference>
<evidence type="ECO:0000313" key="1">
    <source>
        <dbReference type="EMBL" id="AXA33829.1"/>
    </source>
</evidence>
<reference evidence="2 4" key="2">
    <citation type="submission" date="2019-08" db="EMBL/GenBank/DDBJ databases">
        <title>Complete genome sequences of Francisella adeliensis (FSC1325 and FSC1326).</title>
        <authorList>
            <person name="Ohrman C."/>
            <person name="Uneklint I."/>
            <person name="Vallesi A."/>
            <person name="Karlsson L."/>
            <person name="Sjodin A."/>
        </authorList>
    </citation>
    <scope>NUCLEOTIDE SEQUENCE [LARGE SCALE GENOMIC DNA]</scope>
    <source>
        <strain evidence="2 4">FSC1325</strain>
    </source>
</reference>
<dbReference type="SUPFAM" id="SSF56112">
    <property type="entry name" value="Protein kinase-like (PK-like)"/>
    <property type="match status" value="1"/>
</dbReference>
<dbReference type="EMBL" id="CP043424">
    <property type="protein sequence ID" value="QIW12066.1"/>
    <property type="molecule type" value="Genomic_DNA"/>
</dbReference>
<sequence>MNKTAERYNKYNNISNILTCMSNNQIEQIISTGEPMHTGIGGTSLKIKINHTPIFVKKIPITDRELQADNYMSTANMFNLPMCYQYGIGSAGFGAWRELATHKITTNWVITGECYNFPIMYHWRILTANIKNTISRSERDDLDQDTIYWENNKEIHNRLKEKLEATQSICLFIEFIPENLHEWLSKQSLNDTFIDTVKLVENQIQETIDFMGSRNLLHMDAHFRNILTDGSRLYYSDFGLALSSQFQLSMEEKKFFYKNITYDKSSGILYLLNCIITSISKRRNIILDDVSSFTNKLNQYKRMLNHEIKEIISSEPASLDMILKDYMPIAIKMDEFYYCLMKKDKSTQYPNNVFEKLLNNIGWD</sequence>
<dbReference type="AlphaFoldDB" id="A0A2Z4XYG4"/>
<gene>
    <name evidence="1" type="ORF">CDH04_05095</name>
    <name evidence="2" type="ORF">FZC43_05100</name>
</gene>
<dbReference type="Gene3D" id="1.10.510.10">
    <property type="entry name" value="Transferase(Phosphotransferase) domain 1"/>
    <property type="match status" value="1"/>
</dbReference>
<accession>A0A2Z4XYG4</accession>
<protein>
    <submittedName>
        <fullName evidence="2">Protein kinase</fullName>
    </submittedName>
</protein>
<proteinExistence type="predicted"/>
<dbReference type="RefSeq" id="WP_112870003.1">
    <property type="nucleotide sequence ID" value="NZ_CP021781.1"/>
</dbReference>
<dbReference type="EMBL" id="CP021781">
    <property type="protein sequence ID" value="AXA33829.1"/>
    <property type="molecule type" value="Genomic_DNA"/>
</dbReference>
<keyword evidence="2" id="KW-0418">Kinase</keyword>
<evidence type="ECO:0000313" key="3">
    <source>
        <dbReference type="Proteomes" id="UP000251120"/>
    </source>
</evidence>
<dbReference type="InterPro" id="IPR011009">
    <property type="entry name" value="Kinase-like_dom_sf"/>
</dbReference>
<name>A0A2Z4XYG4_9GAMM</name>